<feature type="domain" description="Spore protein YkvP/CgeB glycosyl transferase-like" evidence="2">
    <location>
        <begin position="278"/>
        <end position="394"/>
    </location>
</feature>
<dbReference type="InterPro" id="IPR055259">
    <property type="entry name" value="YkvP/CgeB_Glyco_trans-like"/>
</dbReference>
<dbReference type="OrthoDB" id="6713581at2"/>
<evidence type="ECO:0000313" key="4">
    <source>
        <dbReference type="Proteomes" id="UP000247832"/>
    </source>
</evidence>
<keyword evidence="4" id="KW-1185">Reference proteome</keyword>
<gene>
    <name evidence="3" type="ORF">CVV68_05855</name>
</gene>
<sequence>MQIDKFRKILWHFRAGGFRQLGEWRRRELLERGIRNLGNARGSEGIWSGRRARRRLQFRPSSMEPASSVQSNINAAVILDDFSAAAFSFEWNCTLLSPKIWRQQMEDSNIDLLFVESAWSGPDRLWAGKLAGASANLGILTEVINWCKESGVPTVFWNKEDPAHYADFIGVAKLFDQVFTTDSNRLPDYIRDLGHSRVDVLPFAAQPALHNPIRPRDGWRSRDVAFAGMYFAEKFPGRRDQLDMLLSAAADASEKLPIGLEIFSRQLGGAAKYQFPEIYSGKVVGSLNYSQMLTAYKAYRIFLNVNTVVDSPSMCSRRIFEIVAAGSNIVTTASPAIESLFTPDEIFTVRSREEASDLMVAIHRNPQLGDRQLHRAQRKIWSQHTYRHRSDQILRSVTLDLADAGKRPTVSALVSTIRPHQLEHVFRTVATQLDVDVELVLLTHGFAVSSHELASLKGRYQFSNVTLLTAPRHQSLGACLNDCVRAASGQVLTKVDDDDYYAPHYLSDQLYALEYSGADIVGKQAHYMHLADHGATLFRFPDREHVWTRSVMGPTIMGHSRVFVDHPFADVGRGEDSRFLESVLLDNGTIYSADRYNYCQQRAGNGHTWQVSDMNLLAGSDLRFFGNYQDEISV</sequence>
<dbReference type="CDD" id="cd00761">
    <property type="entry name" value="Glyco_tranf_GTA_type"/>
    <property type="match status" value="1"/>
</dbReference>
<keyword evidence="3" id="KW-0808">Transferase</keyword>
<comment type="caution">
    <text evidence="3">The sequence shown here is derived from an EMBL/GenBank/DDBJ whole genome shotgun (WGS) entry which is preliminary data.</text>
</comment>
<dbReference type="RefSeq" id="WP_110500087.1">
    <property type="nucleotide sequence ID" value="NZ_QJVD01000004.1"/>
</dbReference>
<dbReference type="SUPFAM" id="SSF53448">
    <property type="entry name" value="Nucleotide-diphospho-sugar transferases"/>
    <property type="match status" value="1"/>
</dbReference>
<proteinExistence type="predicted"/>
<evidence type="ECO:0000259" key="2">
    <source>
        <dbReference type="Pfam" id="PF13524"/>
    </source>
</evidence>
<dbReference type="GO" id="GO:0016740">
    <property type="term" value="F:transferase activity"/>
    <property type="evidence" value="ECO:0007669"/>
    <property type="project" value="UniProtKB-KW"/>
</dbReference>
<reference evidence="3 4" key="1">
    <citation type="submission" date="2018-05" db="EMBL/GenBank/DDBJ databases">
        <title>Genetic diversity of glacier-inhabiting Cryobacterium bacteria in China and description of Cryobacterium mengkeensis sp. nov. and Arthrobacter glacialis sp. nov.</title>
        <authorList>
            <person name="Liu Q."/>
            <person name="Xin Y.-H."/>
        </authorList>
    </citation>
    <scope>NUCLEOTIDE SEQUENCE [LARGE SCALE GENOMIC DNA]</scope>
    <source>
        <strain evidence="3 4">LI2</strain>
    </source>
</reference>
<dbReference type="EMBL" id="QJVD01000004">
    <property type="protein sequence ID" value="PYI68836.1"/>
    <property type="molecule type" value="Genomic_DNA"/>
</dbReference>
<dbReference type="Pfam" id="PF00535">
    <property type="entry name" value="Glycos_transf_2"/>
    <property type="match status" value="1"/>
</dbReference>
<organism evidence="3 4">
    <name type="scientific">Arthrobacter livingstonensis</name>
    <dbReference type="NCBI Taxonomy" id="670078"/>
    <lineage>
        <taxon>Bacteria</taxon>
        <taxon>Bacillati</taxon>
        <taxon>Actinomycetota</taxon>
        <taxon>Actinomycetes</taxon>
        <taxon>Micrococcales</taxon>
        <taxon>Micrococcaceae</taxon>
        <taxon>Arthrobacter</taxon>
    </lineage>
</organism>
<dbReference type="InterPro" id="IPR001173">
    <property type="entry name" value="Glyco_trans_2-like"/>
</dbReference>
<dbReference type="Gene3D" id="3.90.550.10">
    <property type="entry name" value="Spore Coat Polysaccharide Biosynthesis Protein SpsA, Chain A"/>
    <property type="match status" value="1"/>
</dbReference>
<evidence type="ECO:0000313" key="3">
    <source>
        <dbReference type="EMBL" id="PYI68836.1"/>
    </source>
</evidence>
<dbReference type="Pfam" id="PF13524">
    <property type="entry name" value="Glyco_trans_1_2"/>
    <property type="match status" value="1"/>
</dbReference>
<protein>
    <submittedName>
        <fullName evidence="3">Glycosyltransferase</fullName>
    </submittedName>
</protein>
<dbReference type="Proteomes" id="UP000247832">
    <property type="component" value="Unassembled WGS sequence"/>
</dbReference>
<dbReference type="InterPro" id="IPR029044">
    <property type="entry name" value="Nucleotide-diphossugar_trans"/>
</dbReference>
<dbReference type="AlphaFoldDB" id="A0A2V5M123"/>
<accession>A0A2V5M123</accession>
<evidence type="ECO:0000259" key="1">
    <source>
        <dbReference type="Pfam" id="PF00535"/>
    </source>
</evidence>
<name>A0A2V5M123_9MICC</name>
<feature type="domain" description="Glycosyltransferase 2-like" evidence="1">
    <location>
        <begin position="461"/>
        <end position="522"/>
    </location>
</feature>